<feature type="non-terminal residue" evidence="12">
    <location>
        <position position="314"/>
    </location>
</feature>
<keyword evidence="2" id="KW-1003">Cell membrane</keyword>
<dbReference type="Proteomes" id="UP000700334">
    <property type="component" value="Unassembled WGS sequence"/>
</dbReference>
<comment type="subcellular location">
    <subcellularLocation>
        <location evidence="1">Cell membrane</location>
        <topology evidence="1">Single-pass type I membrane protein</topology>
    </subcellularLocation>
</comment>
<evidence type="ECO:0000256" key="7">
    <source>
        <dbReference type="ARBA" id="ARBA00023157"/>
    </source>
</evidence>
<evidence type="ECO:0000259" key="11">
    <source>
        <dbReference type="PROSITE" id="PS50835"/>
    </source>
</evidence>
<evidence type="ECO:0000256" key="4">
    <source>
        <dbReference type="ARBA" id="ARBA00022729"/>
    </source>
</evidence>
<evidence type="ECO:0000256" key="6">
    <source>
        <dbReference type="ARBA" id="ARBA00023136"/>
    </source>
</evidence>
<accession>A0A8J6A2X0</accession>
<dbReference type="SUPFAM" id="SSF48726">
    <property type="entry name" value="Immunoglobulin"/>
    <property type="match status" value="3"/>
</dbReference>
<evidence type="ECO:0000313" key="13">
    <source>
        <dbReference type="Proteomes" id="UP000700334"/>
    </source>
</evidence>
<evidence type="ECO:0000313" key="12">
    <source>
        <dbReference type="EMBL" id="KAG8509560.1"/>
    </source>
</evidence>
<evidence type="ECO:0000256" key="8">
    <source>
        <dbReference type="ARBA" id="ARBA00023170"/>
    </source>
</evidence>
<reference evidence="12" key="1">
    <citation type="journal article" date="2021" name="Evol. Appl.">
        <title>The genome of the Pyrenean desman and the effects of bottlenecks and inbreeding on the genomic landscape of an endangered species.</title>
        <authorList>
            <person name="Escoda L."/>
            <person name="Castresana J."/>
        </authorList>
    </citation>
    <scope>NUCLEOTIDE SEQUENCE</scope>
    <source>
        <strain evidence="12">IBE-C5619</strain>
    </source>
</reference>
<dbReference type="AlphaFoldDB" id="A0A8J6A2X0"/>
<keyword evidence="10" id="KW-0393">Immunoglobulin domain</keyword>
<keyword evidence="5" id="KW-1133">Transmembrane helix</keyword>
<dbReference type="FunFam" id="2.60.40.10:FF:001051">
    <property type="entry name" value="HERV-H LTR-associating 2"/>
    <property type="match status" value="1"/>
</dbReference>
<keyword evidence="7" id="KW-1015">Disulfide bond</keyword>
<keyword evidence="4" id="KW-0732">Signal</keyword>
<evidence type="ECO:0000256" key="2">
    <source>
        <dbReference type="ARBA" id="ARBA00022475"/>
    </source>
</evidence>
<dbReference type="FunFam" id="2.60.40.10:FF:000142">
    <property type="entry name" value="V-set domain-containing T-cell activation inhibitor 1"/>
    <property type="match status" value="1"/>
</dbReference>
<dbReference type="GO" id="GO:0006955">
    <property type="term" value="P:immune response"/>
    <property type="evidence" value="ECO:0007669"/>
    <property type="project" value="TreeGrafter"/>
</dbReference>
<keyword evidence="6" id="KW-0472">Membrane</keyword>
<comment type="caution">
    <text evidence="12">The sequence shown here is derived from an EMBL/GenBank/DDBJ whole genome shotgun (WGS) entry which is preliminary data.</text>
</comment>
<gene>
    <name evidence="12" type="ORF">J0S82_012012</name>
</gene>
<feature type="non-terminal residue" evidence="12">
    <location>
        <position position="1"/>
    </location>
</feature>
<dbReference type="OrthoDB" id="9983389at2759"/>
<proteinExistence type="predicted"/>
<dbReference type="PROSITE" id="PS50835">
    <property type="entry name" value="IG_LIKE"/>
    <property type="match status" value="3"/>
</dbReference>
<evidence type="ECO:0000256" key="10">
    <source>
        <dbReference type="ARBA" id="ARBA00023319"/>
    </source>
</evidence>
<dbReference type="InterPro" id="IPR013783">
    <property type="entry name" value="Ig-like_fold"/>
</dbReference>
<dbReference type="GO" id="GO:0009897">
    <property type="term" value="C:external side of plasma membrane"/>
    <property type="evidence" value="ECO:0007669"/>
    <property type="project" value="TreeGrafter"/>
</dbReference>
<feature type="domain" description="Ig-like" evidence="11">
    <location>
        <begin position="215"/>
        <end position="308"/>
    </location>
</feature>
<dbReference type="GO" id="GO:0042102">
    <property type="term" value="P:positive regulation of T cell proliferation"/>
    <property type="evidence" value="ECO:0007669"/>
    <property type="project" value="TreeGrafter"/>
</dbReference>
<dbReference type="PANTHER" id="PTHR25466">
    <property type="entry name" value="T-LYMPHOCYTE ACTIVATION ANTIGEN"/>
    <property type="match status" value="1"/>
</dbReference>
<dbReference type="GO" id="GO:0071222">
    <property type="term" value="P:cellular response to lipopolysaccharide"/>
    <property type="evidence" value="ECO:0007669"/>
    <property type="project" value="TreeGrafter"/>
</dbReference>
<dbReference type="GO" id="GO:0031295">
    <property type="term" value="P:T cell costimulation"/>
    <property type="evidence" value="ECO:0007669"/>
    <property type="project" value="TreeGrafter"/>
</dbReference>
<dbReference type="Pfam" id="PF07686">
    <property type="entry name" value="V-set"/>
    <property type="match status" value="2"/>
</dbReference>
<dbReference type="PANTHER" id="PTHR25466:SF14">
    <property type="entry name" value="BUTYROPHILIN SUBFAMILY 2 MEMBER A2-LIKE-RELATED"/>
    <property type="match status" value="1"/>
</dbReference>
<evidence type="ECO:0000256" key="3">
    <source>
        <dbReference type="ARBA" id="ARBA00022692"/>
    </source>
</evidence>
<name>A0A8J6A2X0_GALPY</name>
<evidence type="ECO:0000256" key="9">
    <source>
        <dbReference type="ARBA" id="ARBA00023180"/>
    </source>
</evidence>
<keyword evidence="13" id="KW-1185">Reference proteome</keyword>
<dbReference type="InterPro" id="IPR013106">
    <property type="entry name" value="Ig_V-set"/>
</dbReference>
<dbReference type="InterPro" id="IPR036179">
    <property type="entry name" value="Ig-like_dom_sf"/>
</dbReference>
<evidence type="ECO:0000256" key="1">
    <source>
        <dbReference type="ARBA" id="ARBA00004251"/>
    </source>
</evidence>
<sequence length="314" mass="35953">THSLNLLSHFDTNIEKIVIGKLDEDVILPCSFEDESEDTVIHWKIPDIGYVYSYYQDSEHLENQDARYKDRASLFHSEIHNGNASLRLRKLSLQDEGTYTCYVGTTSGKFRQKVVLKVGAFITPVMKYEKSNSSSILICSILSVYPRPSITWHMDNTPIPDSKVEEIGSLGSFSINSTVNITEPYSSSECAIENSLFEQTWRGRWMIKDDLHKMQSEQVSFSCDTANNFFLPNQDFIITWSRMENETSFILAYFVSSSQSIIINEPRLSWKKELINQGDFSSTLNDLRIPDNGEYLCNISSSKYTLLTIQTLHV</sequence>
<protein>
    <submittedName>
        <fullName evidence="12">HERV-H LTR-associating protein 2</fullName>
    </submittedName>
</protein>
<dbReference type="SMART" id="SM00406">
    <property type="entry name" value="IGv"/>
    <property type="match status" value="2"/>
</dbReference>
<dbReference type="Gene3D" id="2.60.40.10">
    <property type="entry name" value="Immunoglobulins"/>
    <property type="match status" value="3"/>
</dbReference>
<keyword evidence="3" id="KW-0812">Transmembrane</keyword>
<dbReference type="SMART" id="SM00409">
    <property type="entry name" value="IG"/>
    <property type="match status" value="2"/>
</dbReference>
<evidence type="ECO:0000256" key="5">
    <source>
        <dbReference type="ARBA" id="ARBA00022989"/>
    </source>
</evidence>
<keyword evidence="8" id="KW-0675">Receptor</keyword>
<dbReference type="EMBL" id="JAGFMF010011942">
    <property type="protein sequence ID" value="KAG8509560.1"/>
    <property type="molecule type" value="Genomic_DNA"/>
</dbReference>
<dbReference type="InterPro" id="IPR007110">
    <property type="entry name" value="Ig-like_dom"/>
</dbReference>
<organism evidence="12 13">
    <name type="scientific">Galemys pyrenaicus</name>
    <name type="common">Iberian desman</name>
    <name type="synonym">Pyrenean desman</name>
    <dbReference type="NCBI Taxonomy" id="202257"/>
    <lineage>
        <taxon>Eukaryota</taxon>
        <taxon>Metazoa</taxon>
        <taxon>Chordata</taxon>
        <taxon>Craniata</taxon>
        <taxon>Vertebrata</taxon>
        <taxon>Euteleostomi</taxon>
        <taxon>Mammalia</taxon>
        <taxon>Eutheria</taxon>
        <taxon>Laurasiatheria</taxon>
        <taxon>Eulipotyphla</taxon>
        <taxon>Talpidae</taxon>
        <taxon>Galemys</taxon>
    </lineage>
</organism>
<dbReference type="GO" id="GO:0007166">
    <property type="term" value="P:cell surface receptor signaling pathway"/>
    <property type="evidence" value="ECO:0007669"/>
    <property type="project" value="TreeGrafter"/>
</dbReference>
<feature type="domain" description="Ig-like" evidence="11">
    <location>
        <begin position="24"/>
        <end position="117"/>
    </location>
</feature>
<dbReference type="InterPro" id="IPR003599">
    <property type="entry name" value="Ig_sub"/>
</dbReference>
<dbReference type="InterPro" id="IPR051713">
    <property type="entry name" value="T-cell_Activation_Regulation"/>
</dbReference>
<dbReference type="GO" id="GO:0042130">
    <property type="term" value="P:negative regulation of T cell proliferation"/>
    <property type="evidence" value="ECO:0007669"/>
    <property type="project" value="TreeGrafter"/>
</dbReference>
<feature type="domain" description="Ig-like" evidence="11">
    <location>
        <begin position="124"/>
        <end position="195"/>
    </location>
</feature>
<dbReference type="FunFam" id="2.60.40.10:FF:001310">
    <property type="entry name" value="HERV-H LTR-associating 2"/>
    <property type="match status" value="1"/>
</dbReference>
<keyword evidence="9" id="KW-0325">Glycoprotein</keyword>